<sequence length="484" mass="55123">MEEDELSAFRERWKQELKKHTETSNKDKEGFVGRQKQSSAGQNRAGNALPGNEVNDIPFFDVELPYELALKIFHFLGRTDLGRCAQVSKSWKVLAEDEVLWHRLCLEEGYHNGAGISDSPCWKSTRDCCNTESNWKAHIINKVYFFNYPNTMYHIIIVCICSIQLHLWDTLHWDKSYLHPTHSIRDETPAPYVSHVRVNKTIVTAAFMRMAGDLCFFLTNFFPIHQYQHLQRVHALDLSPDSPAVASASGPDVRVDTPDEHGYWRSQVSFNGILVVPGRRDFPLVTSWADESVYMLDSRWNEEQEPRVLYSVYGHPVTCVDVSPGRATLGIKSYGWAIVLSAQIQVYSLETSQCELTVGNSAGDFTCVNLRDSHPHLLVCGNKDRWYNTLANMFVSLYALHMGVTTVQADDWKTVSGGGEGLVSVWEMRIGAKLWEMHNRFRGLICHYDFSMDSSTPDHVLPFCRSNYTESSGYNCNNWLGDAV</sequence>
<dbReference type="FunFam" id="1.20.1280.50:FF:000025">
    <property type="entry name" value="F-box and WD repeat domain containing 8"/>
    <property type="match status" value="1"/>
</dbReference>
<dbReference type="Pfam" id="PF12937">
    <property type="entry name" value="F-box-like"/>
    <property type="match status" value="1"/>
</dbReference>
<evidence type="ECO:0000313" key="6">
    <source>
        <dbReference type="Proteomes" id="UP000472270"/>
    </source>
</evidence>
<dbReference type="SUPFAM" id="SSF81383">
    <property type="entry name" value="F-box domain"/>
    <property type="match status" value="1"/>
</dbReference>
<protein>
    <submittedName>
        <fullName evidence="5">F-box and WD repeat domain containing 8</fullName>
    </submittedName>
</protein>
<feature type="region of interest" description="Disordered" evidence="3">
    <location>
        <begin position="17"/>
        <end position="49"/>
    </location>
</feature>
<feature type="domain" description="F-box" evidence="4">
    <location>
        <begin position="58"/>
        <end position="104"/>
    </location>
</feature>
<evidence type="ECO:0000256" key="2">
    <source>
        <dbReference type="ARBA" id="ARBA00022737"/>
    </source>
</evidence>
<dbReference type="SMART" id="SM00256">
    <property type="entry name" value="FBOX"/>
    <property type="match status" value="1"/>
</dbReference>
<reference evidence="5" key="2">
    <citation type="submission" date="2025-09" db="UniProtKB">
        <authorList>
            <consortium name="Ensembl"/>
        </authorList>
    </citation>
    <scope>IDENTIFICATION</scope>
</reference>
<keyword evidence="1" id="KW-0853">WD repeat</keyword>
<dbReference type="CDD" id="cd22134">
    <property type="entry name" value="F-box_FBXW8"/>
    <property type="match status" value="1"/>
</dbReference>
<dbReference type="Proteomes" id="UP000472270">
    <property type="component" value="Unassembled WGS sequence"/>
</dbReference>
<dbReference type="AlphaFoldDB" id="A0A673HCA6"/>
<dbReference type="PANTHER" id="PTHR19872">
    <property type="entry name" value="UBIQUITIN LIGASE SPECIFICITY FACTOR/HREP PROTEIN"/>
    <property type="match status" value="1"/>
</dbReference>
<dbReference type="InterPro" id="IPR036322">
    <property type="entry name" value="WD40_repeat_dom_sf"/>
</dbReference>
<evidence type="ECO:0000259" key="4">
    <source>
        <dbReference type="PROSITE" id="PS50181"/>
    </source>
</evidence>
<dbReference type="Gene3D" id="1.20.1280.50">
    <property type="match status" value="1"/>
</dbReference>
<dbReference type="InterPro" id="IPR036047">
    <property type="entry name" value="F-box-like_dom_sf"/>
</dbReference>
<reference evidence="5" key="1">
    <citation type="submission" date="2025-08" db="UniProtKB">
        <authorList>
            <consortium name="Ensembl"/>
        </authorList>
    </citation>
    <scope>IDENTIFICATION</scope>
</reference>
<proteinExistence type="predicted"/>
<feature type="compositionally biased region" description="Basic and acidic residues" evidence="3">
    <location>
        <begin position="17"/>
        <end position="31"/>
    </location>
</feature>
<dbReference type="PANTHER" id="PTHR19872:SF9">
    <property type="entry name" value="UBIQUITIN-BINDING SDF UBIQUITIN LIGASE COMPLEX SUBUNIT"/>
    <property type="match status" value="1"/>
</dbReference>
<evidence type="ECO:0000256" key="3">
    <source>
        <dbReference type="SAM" id="MobiDB-lite"/>
    </source>
</evidence>
<dbReference type="InterPro" id="IPR051075">
    <property type="entry name" value="SCF_subunit_WD-repeat"/>
</dbReference>
<evidence type="ECO:0000256" key="1">
    <source>
        <dbReference type="ARBA" id="ARBA00022574"/>
    </source>
</evidence>
<accession>A0A673HCA6</accession>
<organism evidence="5 6">
    <name type="scientific">Sinocyclocheilus rhinocerous</name>
    <dbReference type="NCBI Taxonomy" id="307959"/>
    <lineage>
        <taxon>Eukaryota</taxon>
        <taxon>Metazoa</taxon>
        <taxon>Chordata</taxon>
        <taxon>Craniata</taxon>
        <taxon>Vertebrata</taxon>
        <taxon>Euteleostomi</taxon>
        <taxon>Actinopterygii</taxon>
        <taxon>Neopterygii</taxon>
        <taxon>Teleostei</taxon>
        <taxon>Ostariophysi</taxon>
        <taxon>Cypriniformes</taxon>
        <taxon>Cyprinidae</taxon>
        <taxon>Cyprininae</taxon>
        <taxon>Sinocyclocheilus</taxon>
    </lineage>
</organism>
<dbReference type="InterPro" id="IPR015943">
    <property type="entry name" value="WD40/YVTN_repeat-like_dom_sf"/>
</dbReference>
<dbReference type="SUPFAM" id="SSF50978">
    <property type="entry name" value="WD40 repeat-like"/>
    <property type="match status" value="1"/>
</dbReference>
<dbReference type="Gene3D" id="2.130.10.10">
    <property type="entry name" value="YVTN repeat-like/Quinoprotein amine dehydrogenase"/>
    <property type="match status" value="1"/>
</dbReference>
<keyword evidence="2" id="KW-0677">Repeat</keyword>
<dbReference type="InterPro" id="IPR001810">
    <property type="entry name" value="F-box_dom"/>
</dbReference>
<keyword evidence="6" id="KW-1185">Reference proteome</keyword>
<feature type="compositionally biased region" description="Polar residues" evidence="3">
    <location>
        <begin position="35"/>
        <end position="45"/>
    </location>
</feature>
<name>A0A673HCA6_9TELE</name>
<evidence type="ECO:0000313" key="5">
    <source>
        <dbReference type="Ensembl" id="ENSSRHP00000023238.1"/>
    </source>
</evidence>
<dbReference type="Ensembl" id="ENSSRHT00000023947.1">
    <property type="protein sequence ID" value="ENSSRHP00000023238.1"/>
    <property type="gene ID" value="ENSSRHG00000012276.1"/>
</dbReference>
<dbReference type="PROSITE" id="PS50181">
    <property type="entry name" value="FBOX"/>
    <property type="match status" value="1"/>
</dbReference>